<sequence>MHTPFTDNYDKQFLLDTMMGPNAMRITEELTTFIPLTKGMRVLDLGCGMGISSILLAEKYGVTVYAADLWVSPTDNHLRFSSQGLSDKIIPLSVDVTKGLPFAQGYFDAVISIDAYHYFGCNEDMLPYLLQFVKKNGHIGIAVCGVQDTFPQDSIPEEMQPYWQPDMNFYPPSWWRALWSREPNLCLQHCRAMDCERQAWSEWLQSPNPYAQRDIPMMEAEGGKYFSLTQLTGQKA</sequence>
<organism evidence="2 3">
    <name type="scientific">Desulfovibrio subterraneus</name>
    <dbReference type="NCBI Taxonomy" id="2718620"/>
    <lineage>
        <taxon>Bacteria</taxon>
        <taxon>Pseudomonadati</taxon>
        <taxon>Thermodesulfobacteriota</taxon>
        <taxon>Desulfovibrionia</taxon>
        <taxon>Desulfovibrionales</taxon>
        <taxon>Desulfovibrionaceae</taxon>
        <taxon>Desulfovibrio</taxon>
    </lineage>
</organism>
<gene>
    <name evidence="2" type="ORF">DSM101010T_33460</name>
</gene>
<dbReference type="InterPro" id="IPR050447">
    <property type="entry name" value="Erg6_SMT_methyltransf"/>
</dbReference>
<reference evidence="2 3" key="1">
    <citation type="submission" date="2020-05" db="EMBL/GenBank/DDBJ databases">
        <title>Draft genome sequence of Desulfovibrio sp. strain HN2T.</title>
        <authorList>
            <person name="Ueno A."/>
            <person name="Tamazawa S."/>
            <person name="Tamamura S."/>
            <person name="Murakami T."/>
            <person name="Kiyama T."/>
            <person name="Inomata H."/>
            <person name="Amano Y."/>
            <person name="Miyakawa K."/>
            <person name="Tamaki H."/>
            <person name="Naganuma T."/>
            <person name="Kaneko K."/>
        </authorList>
    </citation>
    <scope>NUCLEOTIDE SEQUENCE [LARGE SCALE GENOMIC DNA]</scope>
    <source>
        <strain evidence="2 3">HN2</strain>
    </source>
</reference>
<dbReference type="EMBL" id="BLVO01000016">
    <property type="protein sequence ID" value="GFM34981.1"/>
    <property type="molecule type" value="Genomic_DNA"/>
</dbReference>
<protein>
    <submittedName>
        <fullName evidence="2">Methyltransferase</fullName>
    </submittedName>
</protein>
<dbReference type="InterPro" id="IPR041698">
    <property type="entry name" value="Methyltransf_25"/>
</dbReference>
<accession>A0A7J0BNY1</accession>
<dbReference type="PANTHER" id="PTHR44068">
    <property type="entry name" value="ZGC:194242"/>
    <property type="match status" value="1"/>
</dbReference>
<dbReference type="Proteomes" id="UP000503840">
    <property type="component" value="Unassembled WGS sequence"/>
</dbReference>
<dbReference type="AlphaFoldDB" id="A0A7J0BNY1"/>
<keyword evidence="2" id="KW-0808">Transferase</keyword>
<dbReference type="GO" id="GO:0032259">
    <property type="term" value="P:methylation"/>
    <property type="evidence" value="ECO:0007669"/>
    <property type="project" value="UniProtKB-KW"/>
</dbReference>
<proteinExistence type="predicted"/>
<keyword evidence="3" id="KW-1185">Reference proteome</keyword>
<dbReference type="InterPro" id="IPR029063">
    <property type="entry name" value="SAM-dependent_MTases_sf"/>
</dbReference>
<dbReference type="RefSeq" id="WP_174406623.1">
    <property type="nucleotide sequence ID" value="NZ_BLVO01000016.1"/>
</dbReference>
<dbReference type="Pfam" id="PF13649">
    <property type="entry name" value="Methyltransf_25"/>
    <property type="match status" value="1"/>
</dbReference>
<keyword evidence="2" id="KW-0489">Methyltransferase</keyword>
<evidence type="ECO:0000313" key="3">
    <source>
        <dbReference type="Proteomes" id="UP000503840"/>
    </source>
</evidence>
<name>A0A7J0BNY1_9BACT</name>
<dbReference type="PANTHER" id="PTHR44068:SF11">
    <property type="entry name" value="GERANYL DIPHOSPHATE 2-C-METHYLTRANSFERASE"/>
    <property type="match status" value="1"/>
</dbReference>
<feature type="domain" description="Methyltransferase" evidence="1">
    <location>
        <begin position="42"/>
        <end position="137"/>
    </location>
</feature>
<evidence type="ECO:0000313" key="2">
    <source>
        <dbReference type="EMBL" id="GFM34981.1"/>
    </source>
</evidence>
<dbReference type="GO" id="GO:0008168">
    <property type="term" value="F:methyltransferase activity"/>
    <property type="evidence" value="ECO:0007669"/>
    <property type="project" value="UniProtKB-KW"/>
</dbReference>
<dbReference type="CDD" id="cd02440">
    <property type="entry name" value="AdoMet_MTases"/>
    <property type="match status" value="1"/>
</dbReference>
<dbReference type="SUPFAM" id="SSF53335">
    <property type="entry name" value="S-adenosyl-L-methionine-dependent methyltransferases"/>
    <property type="match status" value="1"/>
</dbReference>
<evidence type="ECO:0000259" key="1">
    <source>
        <dbReference type="Pfam" id="PF13649"/>
    </source>
</evidence>
<comment type="caution">
    <text evidence="2">The sequence shown here is derived from an EMBL/GenBank/DDBJ whole genome shotgun (WGS) entry which is preliminary data.</text>
</comment>
<dbReference type="Gene3D" id="3.40.50.150">
    <property type="entry name" value="Vaccinia Virus protein VP39"/>
    <property type="match status" value="1"/>
</dbReference>